<name>A0A6G7CMT6_9VIBR</name>
<evidence type="ECO:0000313" key="1">
    <source>
        <dbReference type="EMBL" id="QIH43447.1"/>
    </source>
</evidence>
<proteinExistence type="predicted"/>
<keyword evidence="2" id="KW-1185">Reference proteome</keyword>
<dbReference type="KEGG" id="vzi:G5S32_15735"/>
<sequence>MITQKAPPLFLIYLDDTLSESEQKQLSELNAKADLTPEDKDEIKKLTEKYHDLRSTTPIPVPLIGDLIGMIPEGYKQAVVKAIDVAGGVPILKGNINTSTITLRSGSNDFINAMIGLASWLFQKQDSLPRISFFSPEMVIIGGTLLNMTIATKADTTEKVLTFEMQKGESSLTGSYSNNAVTNIPKTVEIVK</sequence>
<evidence type="ECO:0000313" key="2">
    <source>
        <dbReference type="Proteomes" id="UP000503003"/>
    </source>
</evidence>
<gene>
    <name evidence="1" type="ORF">G5S32_15735</name>
</gene>
<protein>
    <submittedName>
        <fullName evidence="1">Uncharacterized protein</fullName>
    </submittedName>
</protein>
<reference evidence="1 2" key="1">
    <citation type="submission" date="2020-02" db="EMBL/GenBank/DDBJ databases">
        <title>A complete genome of a marine bacterium Vibrio sp. ZWAL4003 isolated from the mangrove sediment with the ability to degrade polysaccharides.</title>
        <authorList>
            <person name="Wu J."/>
            <person name="Qu W."/>
            <person name="Zeng R."/>
        </authorList>
    </citation>
    <scope>NUCLEOTIDE SEQUENCE [LARGE SCALE GENOMIC DNA]</scope>
    <source>
        <strain evidence="1 2">ZWAL4003</strain>
    </source>
</reference>
<dbReference type="RefSeq" id="WP_165312981.1">
    <property type="nucleotide sequence ID" value="NZ_CP049332.1"/>
</dbReference>
<dbReference type="EMBL" id="CP049332">
    <property type="protein sequence ID" value="QIH43447.1"/>
    <property type="molecule type" value="Genomic_DNA"/>
</dbReference>
<accession>A0A6G7CMT6</accession>
<dbReference type="AlphaFoldDB" id="A0A6G7CMT6"/>
<organism evidence="1 2">
    <name type="scientific">Vibrio ziniensis</name>
    <dbReference type="NCBI Taxonomy" id="2711221"/>
    <lineage>
        <taxon>Bacteria</taxon>
        <taxon>Pseudomonadati</taxon>
        <taxon>Pseudomonadota</taxon>
        <taxon>Gammaproteobacteria</taxon>
        <taxon>Vibrionales</taxon>
        <taxon>Vibrionaceae</taxon>
        <taxon>Vibrio</taxon>
    </lineage>
</organism>
<dbReference type="Proteomes" id="UP000503003">
    <property type="component" value="Chromosome 2"/>
</dbReference>